<dbReference type="InterPro" id="IPR048647">
    <property type="entry name" value="RlmA_N"/>
</dbReference>
<organism evidence="5 6">
    <name type="scientific">Candidatus Caccosoma faecigallinarum</name>
    <dbReference type="NCBI Taxonomy" id="2840720"/>
    <lineage>
        <taxon>Bacteria</taxon>
        <taxon>Bacillati</taxon>
        <taxon>Bacillota</taxon>
        <taxon>Bacillota incertae sedis</taxon>
        <taxon>Candidatus Caccosoma</taxon>
    </lineage>
</organism>
<dbReference type="GO" id="GO:0008757">
    <property type="term" value="F:S-adenosylmethionine-dependent methyltransferase activity"/>
    <property type="evidence" value="ECO:0007669"/>
    <property type="project" value="InterPro"/>
</dbReference>
<evidence type="ECO:0000256" key="2">
    <source>
        <dbReference type="PIRSR" id="PIRSR018249-2"/>
    </source>
</evidence>
<dbReference type="InterPro" id="IPR016718">
    <property type="entry name" value="rRNA_m1G-MeTrfase_A_prd"/>
</dbReference>
<keyword evidence="5" id="KW-0489">Methyltransferase</keyword>
<evidence type="ECO:0000259" key="4">
    <source>
        <dbReference type="Pfam" id="PF21302"/>
    </source>
</evidence>
<dbReference type="GO" id="GO:0032259">
    <property type="term" value="P:methylation"/>
    <property type="evidence" value="ECO:0007669"/>
    <property type="project" value="UniProtKB-KW"/>
</dbReference>
<keyword evidence="2" id="KW-0949">S-adenosyl-L-methionine</keyword>
<dbReference type="Gene3D" id="3.40.50.150">
    <property type="entry name" value="Vaccinia Virus protein VP39"/>
    <property type="match status" value="1"/>
</dbReference>
<name>A0A9D1KA65_9FIRM</name>
<evidence type="ECO:0000256" key="1">
    <source>
        <dbReference type="PIRSR" id="PIRSR018249-1"/>
    </source>
</evidence>
<dbReference type="GO" id="GO:0046872">
    <property type="term" value="F:metal ion binding"/>
    <property type="evidence" value="ECO:0007669"/>
    <property type="project" value="UniProtKB-KW"/>
</dbReference>
<feature type="binding site" evidence="1">
    <location>
        <position position="21"/>
    </location>
    <ligand>
        <name>Zn(2+)</name>
        <dbReference type="ChEBI" id="CHEBI:29105"/>
    </ligand>
</feature>
<dbReference type="Pfam" id="PF08241">
    <property type="entry name" value="Methyltransf_11"/>
    <property type="match status" value="1"/>
</dbReference>
<dbReference type="SUPFAM" id="SSF53335">
    <property type="entry name" value="S-adenosyl-L-methionine-dependent methyltransferases"/>
    <property type="match status" value="1"/>
</dbReference>
<proteinExistence type="predicted"/>
<reference evidence="5" key="1">
    <citation type="submission" date="2020-10" db="EMBL/GenBank/DDBJ databases">
        <authorList>
            <person name="Gilroy R."/>
        </authorList>
    </citation>
    <scope>NUCLEOTIDE SEQUENCE</scope>
    <source>
        <strain evidence="5">14508</strain>
    </source>
</reference>
<evidence type="ECO:0000259" key="3">
    <source>
        <dbReference type="Pfam" id="PF08241"/>
    </source>
</evidence>
<sequence>MILKCPVCQLGLKKIEKSYQCSQHHNYDISKYGYTNLLLANQIHSDSPGDQAFMIQARNRFLSLDYYHFLRQEVADLFCQFLPFSTTLTFCDFACGEGYYTNYIHQILNQKKETQTFGIDLSKQAIIEACKRKKRERIESIEYVIGNLMNLPFLNESFDCALNCFAPMFEKEFYRVLKKDGIFIRVLPGKNHLFELKKIIYEKVEFNELKELNIEGFLLLKQKEMNQVIHLKSNQEIMDLFTMTPYYYKSPKEGHQKLKQINNLCLTASFVILVYQKA</sequence>
<feature type="binding site" evidence="2">
    <location>
        <begin position="97"/>
        <end position="98"/>
    </location>
    <ligand>
        <name>S-adenosyl-L-methionine</name>
        <dbReference type="ChEBI" id="CHEBI:59789"/>
    </ligand>
</feature>
<dbReference type="PIRSF" id="PIRSF018249">
    <property type="entry name" value="MyrA_prd"/>
    <property type="match status" value="1"/>
</dbReference>
<feature type="binding site" evidence="1">
    <location>
        <position position="8"/>
    </location>
    <ligand>
        <name>Zn(2+)</name>
        <dbReference type="ChEBI" id="CHEBI:29105"/>
    </ligand>
</feature>
<dbReference type="Proteomes" id="UP000886893">
    <property type="component" value="Unassembled WGS sequence"/>
</dbReference>
<reference evidence="5" key="2">
    <citation type="journal article" date="2021" name="PeerJ">
        <title>Extensive microbial diversity within the chicken gut microbiome revealed by metagenomics and culture.</title>
        <authorList>
            <person name="Gilroy R."/>
            <person name="Ravi A."/>
            <person name="Getino M."/>
            <person name="Pursley I."/>
            <person name="Horton D.L."/>
            <person name="Alikhan N.F."/>
            <person name="Baker D."/>
            <person name="Gharbi K."/>
            <person name="Hall N."/>
            <person name="Watson M."/>
            <person name="Adriaenssens E.M."/>
            <person name="Foster-Nyarko E."/>
            <person name="Jarju S."/>
            <person name="Secka A."/>
            <person name="Antonio M."/>
            <person name="Oren A."/>
            <person name="Chaudhuri R.R."/>
            <person name="La Ragione R."/>
            <person name="Hildebrand F."/>
            <person name="Pallen M.J."/>
        </authorList>
    </citation>
    <scope>NUCLEOTIDE SEQUENCE</scope>
    <source>
        <strain evidence="5">14508</strain>
    </source>
</reference>
<dbReference type="InterPro" id="IPR013216">
    <property type="entry name" value="Methyltransf_11"/>
</dbReference>
<dbReference type="AlphaFoldDB" id="A0A9D1KA65"/>
<gene>
    <name evidence="5" type="ORF">IAD04_03465</name>
</gene>
<feature type="domain" description="Methyltransferase type 11" evidence="3">
    <location>
        <begin position="92"/>
        <end position="184"/>
    </location>
</feature>
<dbReference type="InterPro" id="IPR029063">
    <property type="entry name" value="SAM-dependent_MTases_sf"/>
</dbReference>
<dbReference type="Pfam" id="PF21302">
    <property type="entry name" value="Zn_ribbon_RlmA"/>
    <property type="match status" value="1"/>
</dbReference>
<evidence type="ECO:0000313" key="5">
    <source>
        <dbReference type="EMBL" id="HIT17424.1"/>
    </source>
</evidence>
<keyword evidence="1" id="KW-0479">Metal-binding</keyword>
<feature type="binding site" evidence="1">
    <location>
        <position position="5"/>
    </location>
    <ligand>
        <name>Zn(2+)</name>
        <dbReference type="ChEBI" id="CHEBI:29105"/>
    </ligand>
</feature>
<keyword evidence="1" id="KW-0862">Zinc</keyword>
<comment type="caution">
    <text evidence="5">The sequence shown here is derived from an EMBL/GenBank/DDBJ whole genome shotgun (WGS) entry which is preliminary data.</text>
</comment>
<feature type="binding site" evidence="2">
    <location>
        <position position="192"/>
    </location>
    <ligand>
        <name>S-adenosyl-L-methionine</name>
        <dbReference type="ChEBI" id="CHEBI:59789"/>
    </ligand>
</feature>
<keyword evidence="5" id="KW-0808">Transferase</keyword>
<protein>
    <submittedName>
        <fullName evidence="5">Methyltransferase domain-containing protein</fullName>
    </submittedName>
</protein>
<evidence type="ECO:0000313" key="6">
    <source>
        <dbReference type="Proteomes" id="UP000886893"/>
    </source>
</evidence>
<feature type="domain" description="23S rRNA (guanine(745)-N(1))-methyltransferase N-terminal" evidence="4">
    <location>
        <begin position="4"/>
        <end position="45"/>
    </location>
</feature>
<accession>A0A9D1KA65</accession>
<feature type="binding site" evidence="1">
    <location>
        <position position="25"/>
    </location>
    <ligand>
        <name>Zn(2+)</name>
        <dbReference type="ChEBI" id="CHEBI:29105"/>
    </ligand>
</feature>
<feature type="binding site" evidence="2">
    <location>
        <position position="67"/>
    </location>
    <ligand>
        <name>S-adenosyl-L-methionine</name>
        <dbReference type="ChEBI" id="CHEBI:59789"/>
    </ligand>
</feature>
<dbReference type="CDD" id="cd02440">
    <property type="entry name" value="AdoMet_MTases"/>
    <property type="match status" value="1"/>
</dbReference>
<dbReference type="EMBL" id="DVKI01000109">
    <property type="protein sequence ID" value="HIT17424.1"/>
    <property type="molecule type" value="Genomic_DNA"/>
</dbReference>